<feature type="compositionally biased region" description="Acidic residues" evidence="3">
    <location>
        <begin position="671"/>
        <end position="688"/>
    </location>
</feature>
<dbReference type="InParanoid" id="A0A1Y1UIH0"/>
<dbReference type="InterPro" id="IPR001452">
    <property type="entry name" value="SH3_domain"/>
</dbReference>
<feature type="compositionally biased region" description="Low complexity" evidence="3">
    <location>
        <begin position="928"/>
        <end position="938"/>
    </location>
</feature>
<dbReference type="PROSITE" id="PS50002">
    <property type="entry name" value="SH3"/>
    <property type="match status" value="1"/>
</dbReference>
<feature type="compositionally biased region" description="Low complexity" evidence="3">
    <location>
        <begin position="521"/>
        <end position="537"/>
    </location>
</feature>
<feature type="region of interest" description="Disordered" evidence="3">
    <location>
        <begin position="29"/>
        <end position="261"/>
    </location>
</feature>
<feature type="domain" description="SH3" evidence="4">
    <location>
        <begin position="2"/>
        <end position="65"/>
    </location>
</feature>
<dbReference type="SUPFAM" id="SSF50044">
    <property type="entry name" value="SH3-domain"/>
    <property type="match status" value="1"/>
</dbReference>
<dbReference type="Pfam" id="PF25459">
    <property type="entry name" value="AIM3_BBC1_C"/>
    <property type="match status" value="1"/>
</dbReference>
<accession>A0A1Y1UIH0</accession>
<dbReference type="AlphaFoldDB" id="A0A1Y1UIH0"/>
<feature type="compositionally biased region" description="Pro residues" evidence="3">
    <location>
        <begin position="1010"/>
        <end position="1021"/>
    </location>
</feature>
<dbReference type="OrthoDB" id="207120at2759"/>
<feature type="compositionally biased region" description="Low complexity" evidence="3">
    <location>
        <begin position="226"/>
        <end position="237"/>
    </location>
</feature>
<feature type="compositionally biased region" description="Pro residues" evidence="3">
    <location>
        <begin position="130"/>
        <end position="143"/>
    </location>
</feature>
<feature type="compositionally biased region" description="Low complexity" evidence="3">
    <location>
        <begin position="462"/>
        <end position="475"/>
    </location>
</feature>
<feature type="compositionally biased region" description="Polar residues" evidence="3">
    <location>
        <begin position="1048"/>
        <end position="1064"/>
    </location>
</feature>
<organism evidence="5 6">
    <name type="scientific">Kockovaella imperatae</name>
    <dbReference type="NCBI Taxonomy" id="4999"/>
    <lineage>
        <taxon>Eukaryota</taxon>
        <taxon>Fungi</taxon>
        <taxon>Dikarya</taxon>
        <taxon>Basidiomycota</taxon>
        <taxon>Agaricomycotina</taxon>
        <taxon>Tremellomycetes</taxon>
        <taxon>Tremellales</taxon>
        <taxon>Cuniculitremaceae</taxon>
        <taxon>Kockovaella</taxon>
    </lineage>
</organism>
<feature type="compositionally biased region" description="Basic and acidic residues" evidence="3">
    <location>
        <begin position="604"/>
        <end position="615"/>
    </location>
</feature>
<dbReference type="Gene3D" id="2.30.30.40">
    <property type="entry name" value="SH3 Domains"/>
    <property type="match status" value="1"/>
</dbReference>
<feature type="compositionally biased region" description="Basic and acidic residues" evidence="3">
    <location>
        <begin position="409"/>
        <end position="429"/>
    </location>
</feature>
<feature type="compositionally biased region" description="Acidic residues" evidence="3">
    <location>
        <begin position="582"/>
        <end position="592"/>
    </location>
</feature>
<feature type="compositionally biased region" description="Basic and acidic residues" evidence="3">
    <location>
        <begin position="504"/>
        <end position="520"/>
    </location>
</feature>
<evidence type="ECO:0000256" key="3">
    <source>
        <dbReference type="SAM" id="MobiDB-lite"/>
    </source>
</evidence>
<evidence type="ECO:0000256" key="1">
    <source>
        <dbReference type="ARBA" id="ARBA00022443"/>
    </source>
</evidence>
<dbReference type="GeneID" id="33557647"/>
<dbReference type="EMBL" id="NBSH01000006">
    <property type="protein sequence ID" value="ORX37347.1"/>
    <property type="molecule type" value="Genomic_DNA"/>
</dbReference>
<feature type="compositionally biased region" description="Polar residues" evidence="3">
    <location>
        <begin position="1029"/>
        <end position="1038"/>
    </location>
</feature>
<reference evidence="5 6" key="1">
    <citation type="submission" date="2017-03" db="EMBL/GenBank/DDBJ databases">
        <title>Widespread Adenine N6-methylation of Active Genes in Fungi.</title>
        <authorList>
            <consortium name="DOE Joint Genome Institute"/>
            <person name="Mondo S.J."/>
            <person name="Dannebaum R.O."/>
            <person name="Kuo R.C."/>
            <person name="Louie K.B."/>
            <person name="Bewick A.J."/>
            <person name="Labutti K."/>
            <person name="Haridas S."/>
            <person name="Kuo A."/>
            <person name="Salamov A."/>
            <person name="Ahrendt S.R."/>
            <person name="Lau R."/>
            <person name="Bowen B.P."/>
            <person name="Lipzen A."/>
            <person name="Sullivan W."/>
            <person name="Andreopoulos W.B."/>
            <person name="Clum A."/>
            <person name="Lindquist E."/>
            <person name="Daum C."/>
            <person name="Northen T.R."/>
            <person name="Ramamoorthy G."/>
            <person name="Schmitz R.J."/>
            <person name="Gryganskyi A."/>
            <person name="Culley D."/>
            <person name="Magnuson J."/>
            <person name="James T.Y."/>
            <person name="O'Malley M.A."/>
            <person name="Stajich J.E."/>
            <person name="Spatafora J.W."/>
            <person name="Visel A."/>
            <person name="Grigoriev I.V."/>
        </authorList>
    </citation>
    <scope>NUCLEOTIDE SEQUENCE [LARGE SCALE GENOMIC DNA]</scope>
    <source>
        <strain evidence="5 6">NRRL Y-17943</strain>
    </source>
</reference>
<dbReference type="Pfam" id="PF07653">
    <property type="entry name" value="SH3_2"/>
    <property type="match status" value="1"/>
</dbReference>
<feature type="compositionally biased region" description="Low complexity" evidence="3">
    <location>
        <begin position="430"/>
        <end position="453"/>
    </location>
</feature>
<feature type="compositionally biased region" description="Low complexity" evidence="3">
    <location>
        <begin position="793"/>
        <end position="803"/>
    </location>
</feature>
<feature type="compositionally biased region" description="Acidic residues" evidence="3">
    <location>
        <begin position="730"/>
        <end position="743"/>
    </location>
</feature>
<evidence type="ECO:0000256" key="2">
    <source>
        <dbReference type="PROSITE-ProRule" id="PRU00192"/>
    </source>
</evidence>
<keyword evidence="6" id="KW-1185">Reference proteome</keyword>
<feature type="compositionally biased region" description="Low complexity" evidence="3">
    <location>
        <begin position="144"/>
        <end position="154"/>
    </location>
</feature>
<feature type="compositionally biased region" description="Basic and acidic residues" evidence="3">
    <location>
        <begin position="847"/>
        <end position="858"/>
    </location>
</feature>
<keyword evidence="1 2" id="KW-0728">SH3 domain</keyword>
<feature type="compositionally biased region" description="Acidic residues" evidence="3">
    <location>
        <begin position="616"/>
        <end position="633"/>
    </location>
</feature>
<dbReference type="STRING" id="4999.A0A1Y1UIH0"/>
<dbReference type="SMART" id="SM00326">
    <property type="entry name" value="SH3"/>
    <property type="match status" value="1"/>
</dbReference>
<feature type="compositionally biased region" description="Low complexity" evidence="3">
    <location>
        <begin position="248"/>
        <end position="261"/>
    </location>
</feature>
<comment type="caution">
    <text evidence="5">The sequence shown here is derived from an EMBL/GenBank/DDBJ whole genome shotgun (WGS) entry which is preliminary data.</text>
</comment>
<proteinExistence type="predicted"/>
<feature type="region of interest" description="Disordered" evidence="3">
    <location>
        <begin position="275"/>
        <end position="1071"/>
    </location>
</feature>
<evidence type="ECO:0000313" key="5">
    <source>
        <dbReference type="EMBL" id="ORX37347.1"/>
    </source>
</evidence>
<sequence length="1222" mass="127760">MSFPYLARSTLKYKSPHATDLSFAKGETIRVTGPSPDDEDWLVGESLDGSKTGGFPKDFVQPVDEKGQGESAASEPTAVPAPGAIPEPQTPAEEKEPAEQSSIPRDASPPPSPKPQPAELPPSSTASPAPAAPPAPMSPPAQSPAPAAGPASPAKEVDPANMSMKERLAFFAAAQNKPAPPPIKPKPAAQGGLTWSQRQKLRQEQEAKEKAEGGTSDSAAATPSGAESTSEPTAPAATSPPPASPGVADRGAMSSADAASSIGAAGSLKERMAALRNAGAFRQQQEEKPAAPKPSGKVWSRPAAPPQPEGEDDEAGEQSGSPTIERVQSPLSDQPDALDRGEEHATEAAEEEEDEEAKEKARKAAIAARMAKIGARGPMGIALPPKPVPARKPTRDSVPSEPTSPVVEKTTEIRSDDVAGEPDSAKDEAAIATSPGASSATPTSVPIAAVPRRAAPPRRRGGAPATAAKTIPAAGNEDQRVEKVHDDGTISPPPQVMVAGEENPMEKTEEQMEHERKAEEIGAGAAGAAGAAAAGIALAEHETSQEQHEEEDLDPASGSVLQPIGMVPLHSPAESGPHHEGGDDDEEDDEEAPPPPPPRMTGLPKDEVELKHDQDAQDAEEWGQEEEEEEDDVPPPVPAGRPVGGHERSRTMSSDAIPPPPPQSQRQAEPEQVDDGEVQDQAEEEEDVPPPPPSRPSVPRVPTASMSPGLPPATSQEATSPTVPRRDPIAEGDEANADTEEDEEKSRRSGIAARMAKLGGVKFGAPPPLRKQSSISSPKSEQGPASPLTGGQENVVEEPVAAPAEDDDSPEAEAARKRAILARLRGQGTLGFGMFHHGQGQESAAEPEAKTEDPRGLQDEPEEEEEGAAPPPVPSGRPGGTLQMKDADKGVEEDDDVPPPPPPLGRPSRQATRDLPPPPEEEDEGASRPRQVVRSPSVEVPPSPARSNSSRPPVPVGVDRRASQRSSTGYNSPLPPVPSETSHVRGQSGDLANEPAIMMMNQGSPASTPGVPPGTPPPTGPRPGFSPAARQQSRSSTAEVPPSPVSSRSFRMSQADQRGSTDTSGRPGFDQLQAASRDTGARLAKSAEGVFKQGKKGYYGDGSPAGFIGVAMDGAQIPRGQNWGQVVYEQEAGSILKRYDEPRAGDIAAFHDARFKGRKGLSSYEQHVGSVEDPLLGIVVDFDQKGKHKVKVLQVERGVPGEVSYRCDDLKSGRMKVYRVGL</sequence>
<feature type="compositionally biased region" description="Basic and acidic residues" evidence="3">
    <location>
        <begin position="477"/>
        <end position="488"/>
    </location>
</feature>
<dbReference type="InterPro" id="IPR036028">
    <property type="entry name" value="SH3-like_dom_sf"/>
</dbReference>
<feature type="compositionally biased region" description="Pro residues" evidence="3">
    <location>
        <begin position="107"/>
        <end position="120"/>
    </location>
</feature>
<feature type="compositionally biased region" description="Polar residues" evidence="3">
    <location>
        <begin position="713"/>
        <end position="722"/>
    </location>
</feature>
<name>A0A1Y1UIH0_9TREE</name>
<evidence type="ECO:0000259" key="4">
    <source>
        <dbReference type="PROSITE" id="PS50002"/>
    </source>
</evidence>
<feature type="compositionally biased region" description="Basic and acidic residues" evidence="3">
    <location>
        <begin position="337"/>
        <end position="347"/>
    </location>
</feature>
<evidence type="ECO:0000313" key="6">
    <source>
        <dbReference type="Proteomes" id="UP000193218"/>
    </source>
</evidence>
<feature type="compositionally biased region" description="Polar residues" evidence="3">
    <location>
        <begin position="771"/>
        <end position="780"/>
    </location>
</feature>
<dbReference type="RefSeq" id="XP_021871385.1">
    <property type="nucleotide sequence ID" value="XM_022015838.1"/>
</dbReference>
<protein>
    <recommendedName>
        <fullName evidence="4">SH3 domain-containing protein</fullName>
    </recommendedName>
</protein>
<dbReference type="InterPro" id="IPR057402">
    <property type="entry name" value="AIM3_BBC1_C"/>
</dbReference>
<feature type="compositionally biased region" description="Basic and acidic residues" evidence="3">
    <location>
        <begin position="201"/>
        <end position="212"/>
    </location>
</feature>
<dbReference type="Proteomes" id="UP000193218">
    <property type="component" value="Unassembled WGS sequence"/>
</dbReference>
<gene>
    <name evidence="5" type="ORF">BD324DRAFT_625771</name>
</gene>